<sequence length="432" mass="47523">MKFTLCSFTLALGAYTSAAMSINRQRVGHYPSAAIPGFYNANPDIRIQTVDPALLTPPSALPFLTSGDGGYPVPDMTGTPYTYLPNGGSSFAANPVIQPGVDNQSTLMTPADPLAVPFTEMELLNLFESSLLMTTNMDPEIQAQAALSTLFNLESTARSAIFQKVKNRGFNFDPWKPLQPLTAHVDSEPHAPSTPNDLVRPVYLAMNGLSAADQTKVFPYYALVDNGRIDLLVQLAKYLEYGTNRGLLLTALKRAFPLNYQPENYDSVANAELGPRSGLAKNFFVPWVILTLAQTDNPSALLEFIKSVTSTDPFKPYTTAYYALAYLALYNNGRTGDAAELRPHLPKWTPGELHRCAVEYNMVYASVQLARELGLNGSPVGNETKCPSPLYDEVYLRFTKDNNLLLLVQEPVALHQLANLNKKYLVPTSTYY</sequence>
<proteinExistence type="predicted"/>
<keyword evidence="3" id="KW-1185">Reference proteome</keyword>
<dbReference type="EMBL" id="JANBPT010000363">
    <property type="protein sequence ID" value="KAJ1922949.1"/>
    <property type="molecule type" value="Genomic_DNA"/>
</dbReference>
<gene>
    <name evidence="2" type="ORF">IWQ60_006182</name>
</gene>
<evidence type="ECO:0000256" key="1">
    <source>
        <dbReference type="SAM" id="SignalP"/>
    </source>
</evidence>
<feature type="chain" id="PRO_5040759040" evidence="1">
    <location>
        <begin position="20"/>
        <end position="432"/>
    </location>
</feature>
<dbReference type="Proteomes" id="UP001150569">
    <property type="component" value="Unassembled WGS sequence"/>
</dbReference>
<protein>
    <submittedName>
        <fullName evidence="2">Uncharacterized protein</fullName>
    </submittedName>
</protein>
<comment type="caution">
    <text evidence="2">The sequence shown here is derived from an EMBL/GenBank/DDBJ whole genome shotgun (WGS) entry which is preliminary data.</text>
</comment>
<organism evidence="2 3">
    <name type="scientific">Tieghemiomyces parasiticus</name>
    <dbReference type="NCBI Taxonomy" id="78921"/>
    <lineage>
        <taxon>Eukaryota</taxon>
        <taxon>Fungi</taxon>
        <taxon>Fungi incertae sedis</taxon>
        <taxon>Zoopagomycota</taxon>
        <taxon>Kickxellomycotina</taxon>
        <taxon>Dimargaritomycetes</taxon>
        <taxon>Dimargaritales</taxon>
        <taxon>Dimargaritaceae</taxon>
        <taxon>Tieghemiomyces</taxon>
    </lineage>
</organism>
<evidence type="ECO:0000313" key="2">
    <source>
        <dbReference type="EMBL" id="KAJ1922949.1"/>
    </source>
</evidence>
<keyword evidence="1" id="KW-0732">Signal</keyword>
<dbReference type="AlphaFoldDB" id="A0A9W8AAE7"/>
<accession>A0A9W8AAE7</accession>
<name>A0A9W8AAE7_9FUNG</name>
<evidence type="ECO:0000313" key="3">
    <source>
        <dbReference type="Proteomes" id="UP001150569"/>
    </source>
</evidence>
<feature type="signal peptide" evidence="1">
    <location>
        <begin position="1"/>
        <end position="19"/>
    </location>
</feature>
<reference evidence="2" key="1">
    <citation type="submission" date="2022-07" db="EMBL/GenBank/DDBJ databases">
        <title>Phylogenomic reconstructions and comparative analyses of Kickxellomycotina fungi.</title>
        <authorList>
            <person name="Reynolds N.K."/>
            <person name="Stajich J.E."/>
            <person name="Barry K."/>
            <person name="Grigoriev I.V."/>
            <person name="Crous P."/>
            <person name="Smith M.E."/>
        </authorList>
    </citation>
    <scope>NUCLEOTIDE SEQUENCE</scope>
    <source>
        <strain evidence="2">RSA 861</strain>
    </source>
</reference>